<proteinExistence type="predicted"/>
<dbReference type="EMBL" id="JABFTP020000021">
    <property type="protein sequence ID" value="KAL3268766.1"/>
    <property type="molecule type" value="Genomic_DNA"/>
</dbReference>
<keyword evidence="2" id="KW-0808">Transferase</keyword>
<gene>
    <name evidence="4" type="ORF">HHI36_007866</name>
</gene>
<dbReference type="Gene3D" id="1.25.40.10">
    <property type="entry name" value="Tetratricopeptide repeat domain"/>
    <property type="match status" value="1"/>
</dbReference>
<name>A0ABD2MRP1_9CUCU</name>
<accession>A0ABD2MRP1</accession>
<reference evidence="4 5" key="1">
    <citation type="journal article" date="2021" name="BMC Biol.">
        <title>Horizontally acquired antibacterial genes associated with adaptive radiation of ladybird beetles.</title>
        <authorList>
            <person name="Li H.S."/>
            <person name="Tang X.F."/>
            <person name="Huang Y.H."/>
            <person name="Xu Z.Y."/>
            <person name="Chen M.L."/>
            <person name="Du X.Y."/>
            <person name="Qiu B.Y."/>
            <person name="Chen P.T."/>
            <person name="Zhang W."/>
            <person name="Slipinski A."/>
            <person name="Escalona H.E."/>
            <person name="Waterhouse R.M."/>
            <person name="Zwick A."/>
            <person name="Pang H."/>
        </authorList>
    </citation>
    <scope>NUCLEOTIDE SEQUENCE [LARGE SCALE GENOMIC DNA]</scope>
    <source>
        <strain evidence="4">SYSU2018</strain>
    </source>
</reference>
<dbReference type="SUPFAM" id="SSF48452">
    <property type="entry name" value="TPR-like"/>
    <property type="match status" value="1"/>
</dbReference>
<evidence type="ECO:0000256" key="2">
    <source>
        <dbReference type="ARBA" id="ARBA00022679"/>
    </source>
</evidence>
<dbReference type="PANTHER" id="PTHR46165">
    <property type="entry name" value="SET AND MYND DOMAIN-CONTAINING PROTEIN 4"/>
    <property type="match status" value="1"/>
</dbReference>
<keyword evidence="1" id="KW-0489">Methyltransferase</keyword>
<comment type="caution">
    <text evidence="4">The sequence shown here is derived from an EMBL/GenBank/DDBJ whole genome shotgun (WGS) entry which is preliminary data.</text>
</comment>
<dbReference type="Proteomes" id="UP001516400">
    <property type="component" value="Unassembled WGS sequence"/>
</dbReference>
<dbReference type="GO" id="GO:0008168">
    <property type="term" value="F:methyltransferase activity"/>
    <property type="evidence" value="ECO:0007669"/>
    <property type="project" value="UniProtKB-KW"/>
</dbReference>
<evidence type="ECO:0000313" key="4">
    <source>
        <dbReference type="EMBL" id="KAL3268766.1"/>
    </source>
</evidence>
<organism evidence="4 5">
    <name type="scientific">Cryptolaemus montrouzieri</name>
    <dbReference type="NCBI Taxonomy" id="559131"/>
    <lineage>
        <taxon>Eukaryota</taxon>
        <taxon>Metazoa</taxon>
        <taxon>Ecdysozoa</taxon>
        <taxon>Arthropoda</taxon>
        <taxon>Hexapoda</taxon>
        <taxon>Insecta</taxon>
        <taxon>Pterygota</taxon>
        <taxon>Neoptera</taxon>
        <taxon>Endopterygota</taxon>
        <taxon>Coleoptera</taxon>
        <taxon>Polyphaga</taxon>
        <taxon>Cucujiformia</taxon>
        <taxon>Coccinelloidea</taxon>
        <taxon>Coccinellidae</taxon>
        <taxon>Scymninae</taxon>
        <taxon>Scymnini</taxon>
        <taxon>Cryptolaemus</taxon>
    </lineage>
</organism>
<dbReference type="PANTHER" id="PTHR46165:SF2">
    <property type="entry name" value="SET AND MYND DOMAIN-CONTAINING PROTEIN 4"/>
    <property type="match status" value="1"/>
</dbReference>
<keyword evidence="3" id="KW-0949">S-adenosyl-L-methionine</keyword>
<dbReference type="InterPro" id="IPR052097">
    <property type="entry name" value="SET-MYND_domain_protein"/>
</dbReference>
<dbReference type="AlphaFoldDB" id="A0ABD2MRP1"/>
<evidence type="ECO:0000313" key="5">
    <source>
        <dbReference type="Proteomes" id="UP001516400"/>
    </source>
</evidence>
<keyword evidence="5" id="KW-1185">Reference proteome</keyword>
<evidence type="ECO:0000256" key="3">
    <source>
        <dbReference type="ARBA" id="ARBA00022691"/>
    </source>
</evidence>
<evidence type="ECO:0000256" key="1">
    <source>
        <dbReference type="ARBA" id="ARBA00022603"/>
    </source>
</evidence>
<dbReference type="InterPro" id="IPR011990">
    <property type="entry name" value="TPR-like_helical_dom_sf"/>
</dbReference>
<dbReference type="GO" id="GO:0032259">
    <property type="term" value="P:methylation"/>
    <property type="evidence" value="ECO:0007669"/>
    <property type="project" value="UniProtKB-KW"/>
</dbReference>
<protein>
    <submittedName>
        <fullName evidence="4">Uncharacterized protein</fullName>
    </submittedName>
</protein>
<sequence length="133" mass="15658">MKKTYERNANLYDQLMRDLQNNHETEETSVRFASIQSYSAKIDFIFELLEKYGRLPHYLRDDKDNQESAELRKKGNKLFVANRDEEALKMYTDSVAVAEDKTEYLGLAYANRSAVLFRLKLFEECLKQNLTSI</sequence>